<keyword evidence="6" id="KW-1185">Reference proteome</keyword>
<protein>
    <submittedName>
        <fullName evidence="5">Modulator of FtsH protease HflK</fullName>
    </submittedName>
</protein>
<keyword evidence="5" id="KW-0378">Hydrolase</keyword>
<keyword evidence="3" id="KW-0472">Membrane</keyword>
<reference evidence="6" key="1">
    <citation type="submission" date="2016-02" db="EMBL/GenBank/DDBJ databases">
        <authorList>
            <person name="Rodrigo-Torres Lidia"/>
            <person name="Arahal R.David."/>
        </authorList>
    </citation>
    <scope>NUCLEOTIDE SEQUENCE [LARGE SCALE GENOMIC DNA]</scope>
    <source>
        <strain evidence="6">CECT 8713</strain>
    </source>
</reference>
<sequence length="314" mass="34398">MDFLEILPSLINTWVILAVLVVIALRSAVKFVPQNTAYVIERFGKYNKTMEAGLNVLVPFIDRMAYVRTLKEQAFDVPSQSAITRDNISLVVDGVLYIKVLDPVKACYGVDDYIFSVTQLAQTSMRSEIGRMELDKTFEERESLNTAIVSAINEAAQPWGVQVLRYEIKDIDPPRSVLDAMERQMKAEREKRAAILESEGARQADINVAEGQKQARVLAAEAEKSEQILKAEGEAQAILAVAQAQAEALEVVGRTAATEEGQKAIQLDLADKAIEAKKAIAKESSVVLLPDSQSSAASLVAESMSIINKLNTGK</sequence>
<proteinExistence type="inferred from homology"/>
<dbReference type="InterPro" id="IPR032435">
    <property type="entry name" value="STML2-like_C"/>
</dbReference>
<dbReference type="Proteomes" id="UP000073601">
    <property type="component" value="Unassembled WGS sequence"/>
</dbReference>
<feature type="transmembrane region" description="Helical" evidence="3">
    <location>
        <begin position="6"/>
        <end position="25"/>
    </location>
</feature>
<keyword evidence="3" id="KW-0812">Transmembrane</keyword>
<evidence type="ECO:0000256" key="2">
    <source>
        <dbReference type="ARBA" id="ARBA00008164"/>
    </source>
</evidence>
<dbReference type="EMBL" id="FIZY01000010">
    <property type="protein sequence ID" value="CZF80587.1"/>
    <property type="molecule type" value="Genomic_DNA"/>
</dbReference>
<dbReference type="SMART" id="SM00244">
    <property type="entry name" value="PHB"/>
    <property type="match status" value="1"/>
</dbReference>
<dbReference type="SUPFAM" id="SSF117892">
    <property type="entry name" value="Band 7/SPFH domain"/>
    <property type="match status" value="1"/>
</dbReference>
<name>A0A128F1C4_9GAMM</name>
<evidence type="ECO:0000313" key="6">
    <source>
        <dbReference type="Proteomes" id="UP000073601"/>
    </source>
</evidence>
<dbReference type="OrthoDB" id="9809197at2"/>
<evidence type="ECO:0000259" key="4">
    <source>
        <dbReference type="SMART" id="SM00244"/>
    </source>
</evidence>
<dbReference type="InterPro" id="IPR036013">
    <property type="entry name" value="Band_7/SPFH_dom_sf"/>
</dbReference>
<dbReference type="RefSeq" id="WP_062707368.1">
    <property type="nucleotide sequence ID" value="NZ_CAWRCI010000010.1"/>
</dbReference>
<dbReference type="InterPro" id="IPR050710">
    <property type="entry name" value="Band7/mec-2_domain"/>
</dbReference>
<evidence type="ECO:0000256" key="3">
    <source>
        <dbReference type="SAM" id="Phobius"/>
    </source>
</evidence>
<organism evidence="5 6">
    <name type="scientific">Grimontia marina</name>
    <dbReference type="NCBI Taxonomy" id="646534"/>
    <lineage>
        <taxon>Bacteria</taxon>
        <taxon>Pseudomonadati</taxon>
        <taxon>Pseudomonadota</taxon>
        <taxon>Gammaproteobacteria</taxon>
        <taxon>Vibrionales</taxon>
        <taxon>Vibrionaceae</taxon>
        <taxon>Grimontia</taxon>
    </lineage>
</organism>
<comment type="similarity">
    <text evidence="2">Belongs to the band 7/mec-2 family.</text>
</comment>
<dbReference type="InterPro" id="IPR001972">
    <property type="entry name" value="Stomatin_HflK_fam"/>
</dbReference>
<dbReference type="GO" id="GO:0005886">
    <property type="term" value="C:plasma membrane"/>
    <property type="evidence" value="ECO:0007669"/>
    <property type="project" value="UniProtKB-ARBA"/>
</dbReference>
<dbReference type="Pfam" id="PF16200">
    <property type="entry name" value="Band_7_C"/>
    <property type="match status" value="1"/>
</dbReference>
<gene>
    <name evidence="5" type="primary">hflK_1</name>
    <name evidence="5" type="ORF">GMA8713_01518</name>
</gene>
<dbReference type="Pfam" id="PF01145">
    <property type="entry name" value="Band_7"/>
    <property type="match status" value="1"/>
</dbReference>
<dbReference type="Gene3D" id="3.30.479.30">
    <property type="entry name" value="Band 7 domain"/>
    <property type="match status" value="1"/>
</dbReference>
<dbReference type="CDD" id="cd08829">
    <property type="entry name" value="SPFH_paraslipin"/>
    <property type="match status" value="1"/>
</dbReference>
<dbReference type="PANTHER" id="PTHR43327">
    <property type="entry name" value="STOMATIN-LIKE PROTEIN 2, MITOCHONDRIAL"/>
    <property type="match status" value="1"/>
</dbReference>
<dbReference type="InterPro" id="IPR001107">
    <property type="entry name" value="Band_7"/>
</dbReference>
<feature type="domain" description="Band 7" evidence="4">
    <location>
        <begin position="27"/>
        <end position="185"/>
    </location>
</feature>
<keyword evidence="3" id="KW-1133">Transmembrane helix</keyword>
<dbReference type="PRINTS" id="PR00721">
    <property type="entry name" value="STOMATIN"/>
</dbReference>
<dbReference type="PANTHER" id="PTHR43327:SF10">
    <property type="entry name" value="STOMATIN-LIKE PROTEIN 2, MITOCHONDRIAL"/>
    <property type="match status" value="1"/>
</dbReference>
<evidence type="ECO:0000313" key="5">
    <source>
        <dbReference type="EMBL" id="CZF80587.1"/>
    </source>
</evidence>
<dbReference type="GO" id="GO:0098552">
    <property type="term" value="C:side of membrane"/>
    <property type="evidence" value="ECO:0007669"/>
    <property type="project" value="UniProtKB-ARBA"/>
</dbReference>
<dbReference type="AlphaFoldDB" id="A0A128F1C4"/>
<comment type="subcellular location">
    <subcellularLocation>
        <location evidence="1">Membrane</location>
        <topology evidence="1">Single-pass membrane protein</topology>
    </subcellularLocation>
</comment>
<evidence type="ECO:0000256" key="1">
    <source>
        <dbReference type="ARBA" id="ARBA00004167"/>
    </source>
</evidence>
<accession>A0A128F1C4</accession>
<dbReference type="GO" id="GO:0008233">
    <property type="term" value="F:peptidase activity"/>
    <property type="evidence" value="ECO:0007669"/>
    <property type="project" value="UniProtKB-KW"/>
</dbReference>
<keyword evidence="5" id="KW-0645">Protease</keyword>
<dbReference type="GO" id="GO:0006508">
    <property type="term" value="P:proteolysis"/>
    <property type="evidence" value="ECO:0007669"/>
    <property type="project" value="UniProtKB-KW"/>
</dbReference>
<dbReference type="FunFam" id="3.30.479.30:FF:000004">
    <property type="entry name" value="Putative membrane protease family, stomatin"/>
    <property type="match status" value="1"/>
</dbReference>